<evidence type="ECO:0000259" key="15">
    <source>
        <dbReference type="PROSITE" id="PS51844"/>
    </source>
</evidence>
<dbReference type="EMBL" id="CAJHUC010002961">
    <property type="protein sequence ID" value="CAD7704836.1"/>
    <property type="molecule type" value="Genomic_DNA"/>
</dbReference>
<dbReference type="InterPro" id="IPR000048">
    <property type="entry name" value="IQ_motif_EF-hand-BS"/>
</dbReference>
<feature type="domain" description="Myosin motor" evidence="14">
    <location>
        <begin position="62"/>
        <end position="748"/>
    </location>
</feature>
<evidence type="ECO:0000256" key="5">
    <source>
        <dbReference type="ARBA" id="ARBA00022860"/>
    </source>
</evidence>
<dbReference type="Pfam" id="PF00063">
    <property type="entry name" value="Myosin_head"/>
    <property type="match status" value="1"/>
</dbReference>
<feature type="compositionally biased region" description="Low complexity" evidence="12">
    <location>
        <begin position="1349"/>
        <end position="1365"/>
    </location>
</feature>
<keyword evidence="17" id="KW-1185">Reference proteome</keyword>
<evidence type="ECO:0000256" key="3">
    <source>
        <dbReference type="ARBA" id="ARBA00022741"/>
    </source>
</evidence>
<evidence type="ECO:0000256" key="12">
    <source>
        <dbReference type="SAM" id="MobiDB-lite"/>
    </source>
</evidence>
<dbReference type="GO" id="GO:0007015">
    <property type="term" value="P:actin filament organization"/>
    <property type="evidence" value="ECO:0007669"/>
    <property type="project" value="TreeGrafter"/>
</dbReference>
<dbReference type="SUPFAM" id="SSF52540">
    <property type="entry name" value="P-loop containing nucleoside triphosphate hydrolases"/>
    <property type="match status" value="2"/>
</dbReference>
<dbReference type="InterPro" id="IPR002710">
    <property type="entry name" value="Dilute_dom"/>
</dbReference>
<evidence type="ECO:0000256" key="9">
    <source>
        <dbReference type="ARBA" id="ARBA00023203"/>
    </source>
</evidence>
<dbReference type="OrthoDB" id="6108017at2759"/>
<evidence type="ECO:0000256" key="11">
    <source>
        <dbReference type="SAM" id="Coils"/>
    </source>
</evidence>
<feature type="binding site" evidence="10">
    <location>
        <begin position="156"/>
        <end position="163"/>
    </location>
    <ligand>
        <name>ATP</name>
        <dbReference type="ChEBI" id="CHEBI:30616"/>
    </ligand>
</feature>
<keyword evidence="7 10" id="KW-0518">Myosin</keyword>
<dbReference type="SMART" id="SM00242">
    <property type="entry name" value="MYSc"/>
    <property type="match status" value="1"/>
</dbReference>
<dbReference type="GO" id="GO:0016020">
    <property type="term" value="C:membrane"/>
    <property type="evidence" value="ECO:0007669"/>
    <property type="project" value="TreeGrafter"/>
</dbReference>
<evidence type="ECO:0000256" key="2">
    <source>
        <dbReference type="ARBA" id="ARBA00022737"/>
    </source>
</evidence>
<evidence type="ECO:0000313" key="16">
    <source>
        <dbReference type="EMBL" id="CAD7704836.1"/>
    </source>
</evidence>
<evidence type="ECO:0000256" key="6">
    <source>
        <dbReference type="ARBA" id="ARBA00023054"/>
    </source>
</evidence>
<proteinExistence type="inferred from homology"/>
<comment type="similarity">
    <text evidence="1">Belongs to the TRAFAC class myosin-kinesin ATPase superfamily. Myosin family. Plant myosin class XI subfamily.</text>
</comment>
<dbReference type="PANTHER" id="PTHR13140">
    <property type="entry name" value="MYOSIN"/>
    <property type="match status" value="1"/>
</dbReference>
<dbReference type="Proteomes" id="UP000708148">
    <property type="component" value="Unassembled WGS sequence"/>
</dbReference>
<keyword evidence="4 10" id="KW-0067">ATP-binding</keyword>
<dbReference type="InterPro" id="IPR004009">
    <property type="entry name" value="SH3_Myosin"/>
</dbReference>
<accession>A0A8S1JCP8</accession>
<dbReference type="GO" id="GO:0016459">
    <property type="term" value="C:myosin complex"/>
    <property type="evidence" value="ECO:0007669"/>
    <property type="project" value="UniProtKB-KW"/>
</dbReference>
<dbReference type="Gene3D" id="1.20.5.190">
    <property type="match status" value="3"/>
</dbReference>
<dbReference type="GO" id="GO:0030048">
    <property type="term" value="P:actin filament-based movement"/>
    <property type="evidence" value="ECO:0007669"/>
    <property type="project" value="UniProtKB-ARBA"/>
</dbReference>
<dbReference type="FunFam" id="1.10.10.820:FF:000001">
    <property type="entry name" value="Myosin heavy chain"/>
    <property type="match status" value="1"/>
</dbReference>
<evidence type="ECO:0000256" key="10">
    <source>
        <dbReference type="PROSITE-ProRule" id="PRU00782"/>
    </source>
</evidence>
<dbReference type="PROSITE" id="PS51126">
    <property type="entry name" value="DILUTE"/>
    <property type="match status" value="1"/>
</dbReference>
<feature type="region of interest" description="Actin-binding" evidence="10">
    <location>
        <begin position="629"/>
        <end position="651"/>
    </location>
</feature>
<dbReference type="PANTHER" id="PTHR13140:SF781">
    <property type="entry name" value="MYOSIN-15"/>
    <property type="match status" value="1"/>
</dbReference>
<feature type="coiled-coil region" evidence="11">
    <location>
        <begin position="886"/>
        <end position="1076"/>
    </location>
</feature>
<dbReference type="SMART" id="SM00015">
    <property type="entry name" value="IQ"/>
    <property type="match status" value="6"/>
</dbReference>
<feature type="domain" description="Myosin N-terminal SH3-like" evidence="15">
    <location>
        <begin position="10"/>
        <end position="59"/>
    </location>
</feature>
<dbReference type="GO" id="GO:0005737">
    <property type="term" value="C:cytoplasm"/>
    <property type="evidence" value="ECO:0007669"/>
    <property type="project" value="TreeGrafter"/>
</dbReference>
<evidence type="ECO:0000256" key="1">
    <source>
        <dbReference type="ARBA" id="ARBA00008049"/>
    </source>
</evidence>
<dbReference type="PROSITE" id="PS51456">
    <property type="entry name" value="MYOSIN_MOTOR"/>
    <property type="match status" value="1"/>
</dbReference>
<keyword evidence="2" id="KW-0677">Repeat</keyword>
<dbReference type="GO" id="GO:0000146">
    <property type="term" value="F:microfilament motor activity"/>
    <property type="evidence" value="ECO:0007669"/>
    <property type="project" value="TreeGrafter"/>
</dbReference>
<evidence type="ECO:0000256" key="7">
    <source>
        <dbReference type="ARBA" id="ARBA00023123"/>
    </source>
</evidence>
<feature type="domain" description="Dilute" evidence="13">
    <location>
        <begin position="1207"/>
        <end position="1526"/>
    </location>
</feature>
<evidence type="ECO:0000259" key="14">
    <source>
        <dbReference type="PROSITE" id="PS51456"/>
    </source>
</evidence>
<dbReference type="GO" id="GO:0005516">
    <property type="term" value="F:calmodulin binding"/>
    <property type="evidence" value="ECO:0007669"/>
    <property type="project" value="UniProtKB-KW"/>
</dbReference>
<dbReference type="InterPro" id="IPR036961">
    <property type="entry name" value="Kinesin_motor_dom_sf"/>
</dbReference>
<dbReference type="GO" id="GO:0051015">
    <property type="term" value="F:actin filament binding"/>
    <property type="evidence" value="ECO:0007669"/>
    <property type="project" value="TreeGrafter"/>
</dbReference>
<keyword evidence="5" id="KW-0112">Calmodulin-binding</keyword>
<keyword evidence="6 11" id="KW-0175">Coiled coil</keyword>
<dbReference type="PROSITE" id="PS51844">
    <property type="entry name" value="SH3_LIKE"/>
    <property type="match status" value="1"/>
</dbReference>
<dbReference type="InterPro" id="IPR027417">
    <property type="entry name" value="P-loop_NTPase"/>
</dbReference>
<protein>
    <submittedName>
        <fullName evidence="16">Uncharacterized protein</fullName>
    </submittedName>
</protein>
<comment type="caution">
    <text evidence="16">The sequence shown here is derived from an EMBL/GenBank/DDBJ whole genome shotgun (WGS) entry which is preliminary data.</text>
</comment>
<evidence type="ECO:0000256" key="4">
    <source>
        <dbReference type="ARBA" id="ARBA00022840"/>
    </source>
</evidence>
<dbReference type="Pfam" id="PF02736">
    <property type="entry name" value="Myosin_N"/>
    <property type="match status" value="1"/>
</dbReference>
<evidence type="ECO:0000256" key="8">
    <source>
        <dbReference type="ARBA" id="ARBA00023175"/>
    </source>
</evidence>
<keyword evidence="3 10" id="KW-0547">Nucleotide-binding</keyword>
<dbReference type="CDD" id="cd23767">
    <property type="entry name" value="IQCD"/>
    <property type="match status" value="1"/>
</dbReference>
<dbReference type="PROSITE" id="PS50096">
    <property type="entry name" value="IQ"/>
    <property type="match status" value="5"/>
</dbReference>
<dbReference type="Pfam" id="PF01843">
    <property type="entry name" value="DIL"/>
    <property type="match status" value="1"/>
</dbReference>
<dbReference type="InterPro" id="IPR036018">
    <property type="entry name" value="MYSc_Myo11"/>
</dbReference>
<feature type="region of interest" description="Disordered" evidence="12">
    <location>
        <begin position="1349"/>
        <end position="1368"/>
    </location>
</feature>
<reference evidence="16" key="1">
    <citation type="submission" date="2020-12" db="EMBL/GenBank/DDBJ databases">
        <authorList>
            <person name="Iha C."/>
        </authorList>
    </citation>
    <scope>NUCLEOTIDE SEQUENCE</scope>
</reference>
<dbReference type="InterPro" id="IPR001609">
    <property type="entry name" value="Myosin_head_motor_dom-like"/>
</dbReference>
<dbReference type="Gene3D" id="1.20.120.720">
    <property type="entry name" value="Myosin VI head, motor domain, U50 subdomain"/>
    <property type="match status" value="1"/>
</dbReference>
<dbReference type="PRINTS" id="PR00193">
    <property type="entry name" value="MYOSINHEAVY"/>
</dbReference>
<dbReference type="Gene3D" id="6.20.240.20">
    <property type="match status" value="1"/>
</dbReference>
<evidence type="ECO:0000259" key="13">
    <source>
        <dbReference type="PROSITE" id="PS51126"/>
    </source>
</evidence>
<dbReference type="Gene3D" id="3.40.850.10">
    <property type="entry name" value="Kinesin motor domain"/>
    <property type="match status" value="1"/>
</dbReference>
<dbReference type="Gene3D" id="1.20.58.530">
    <property type="match status" value="1"/>
</dbReference>
<keyword evidence="9 10" id="KW-0009">Actin-binding</keyword>
<evidence type="ECO:0000313" key="17">
    <source>
        <dbReference type="Proteomes" id="UP000708148"/>
    </source>
</evidence>
<dbReference type="GO" id="GO:0005524">
    <property type="term" value="F:ATP binding"/>
    <property type="evidence" value="ECO:0007669"/>
    <property type="project" value="UniProtKB-UniRule"/>
</dbReference>
<dbReference type="Gene3D" id="1.10.10.820">
    <property type="match status" value="1"/>
</dbReference>
<name>A0A8S1JCP8_9CHLO</name>
<dbReference type="SMART" id="SM01132">
    <property type="entry name" value="DIL"/>
    <property type="match status" value="1"/>
</dbReference>
<dbReference type="CDD" id="cd01384">
    <property type="entry name" value="MYSc_Myo11"/>
    <property type="match status" value="1"/>
</dbReference>
<organism evidence="16 17">
    <name type="scientific">Ostreobium quekettii</name>
    <dbReference type="NCBI Taxonomy" id="121088"/>
    <lineage>
        <taxon>Eukaryota</taxon>
        <taxon>Viridiplantae</taxon>
        <taxon>Chlorophyta</taxon>
        <taxon>core chlorophytes</taxon>
        <taxon>Ulvophyceae</taxon>
        <taxon>TCBD clade</taxon>
        <taxon>Bryopsidales</taxon>
        <taxon>Ostreobineae</taxon>
        <taxon>Ostreobiaceae</taxon>
        <taxon>Ostreobium</taxon>
    </lineage>
</organism>
<keyword evidence="8 10" id="KW-0505">Motor protein</keyword>
<dbReference type="FunFam" id="1.20.5.190:FF:000001">
    <property type="entry name" value="unconventional myosin-Va"/>
    <property type="match status" value="1"/>
</dbReference>
<gene>
    <name evidence="16" type="ORF">OSTQU699_LOCUS10191</name>
</gene>
<sequence>MGELSAAIHAVGSHVWVQDNDVGWMKGEVVGLDGEQVSVRLETGATVKKSAMACPRQNVDGRPEEDMTKLPYLNEPAVLHNLRSRYMVDDIYTYTGNILIAVNPFAALGHLYGRHMMEQYRGVDLGELSPHVYAVADEAYRLMIKESSSQSILVSGESGAGKTETSKLIMRYLAFMGGYREAANDSADDTRSVEQQVLESNPLLEAFGNAKTTRNNNSSRFGKFTELHFDQNGRISGAAIRTYLLERSRVVSLNDPERNYHVFYQLCDGASDEEKEAFFLKPASEFAYLSQSTCFNLKGVDNAREYKRTKKAMSLVGIPEKDQMDVFRTVAAVLHIGNIAFVDGVETESSELADDKATFHLNAAAKLLGVSAEGLKHALTTRTRSTPDGKIVSPLPPAASMDNRDTLSKTIYSKLFDWLVSAVNTSIGQDPNCRCVIGVLDIYGFECFTENDFEQFCINLANEKLQQHFNQHVFKMEQAEYEKEKIDWSYIEFVDNQDVLDLIENKMGILDLLDETCKFGNSTADDLAQKLYQADTVMKHKRFSKPRRSVTSFTLDHYAGAVTYQVTNFMAKNKDFVIFEHQDLLGSSGLEFVTVLFKSEEDAPKANGKSGNKSAYKFSSVGSRFKKQLHELMSTLHTMSPHYIRCIKPNSVNQPMNYENVYCLHQLRCGGVLEAVRISCAGYPTKRLYGDFVDHFWPLAIKQYHGNVSDKELCKEIVTKAGVEDFQMGISKLFLRSGGLAILDKKRTELLMASATRIQKSVKGYLQRKRYQKTLKAVVVIQAHTRGMFARRLAAQKRRLRAAVIIQKYTRRHQAREAYNNTYRAVLRMQAGWRGHKARMAVHDLRVQRAATKIQRIWRGYMARKEYQRIVHAAIVIQCGRRVVLARRLKKKLKAEAKEAGKLLADKKKLQERNRDLEALLAHVQDQRNDLKKFLKEEKAVGARNLERIAALEQDKENINAQQQEKLRMAVEEQRQGKEKIQEELEAMRKKARDREKALKQANLDLEKKVAEVGERLLALEKDSEDLVAQSKKKEEELMRRLDNAVKQRNDARERTLGLENELKRQEEEIAACKLEAKAGHEAAAAAAAEAAARPTLRKHRSMSMDVSTYNKKIHNAENEAANGDVLESKFAGPGQEYPEVDRTQQELYLKQQAMYKEQRKADEEKLLQALTSDLGFQKGRPLAAIVIFRCCLQWKSFQADKTSVFDRIIQAIGKQIEEKQEENSVLAYWLTNIVTLLFMLQKNIKPASSGAYGKSGRPGSSARSLLGPNRFTSFFSRMTAPSTPSFSDASIHGGAGSFAMIEAKYPALLFKQQLDAFVQKIFPMLRDNVKKEITNHLSSCILAPRGGTRSGASRISRTTSTSGGLSPHVQGRQWEDVLHVLDRVLFVLKANHVPHFLMQMLFKQIFAFINVQLFNQLLLRRECCSFSNGEYVKTGLSEVENWIDNSSRKYVGDSWDELKFIRQAVAFQVIHQKPTKSLQDITTELCPCLSIQQLYRISTMYWDDKYNSETVSPEVLQQMKQLMVDNSSAASHSFLLDDDSSIPFSLEHIAQNMDEKDLYCDIRETPEALRSSHGFDFLHKPMTSVA</sequence>
<dbReference type="Pfam" id="PF00612">
    <property type="entry name" value="IQ"/>
    <property type="match status" value="5"/>
</dbReference>